<sequence length="154" mass="17136">MRRGLHEHVNNGEASKRNGEKQHRGQDSDEVLQLFTISCIPGYLYCICTPVFRLPPARTILTTTTPASGAATRAHDDQKGDEVDGHSFASSAARHTCPLYLHPDTRLNRAPVALLVTGHTTVPLSHVYLPVARDAAWWSAVQLPPLWKSRRRRP</sequence>
<evidence type="ECO:0000313" key="2">
    <source>
        <dbReference type="EMBL" id="CRK47876.1"/>
    </source>
</evidence>
<evidence type="ECO:0000256" key="1">
    <source>
        <dbReference type="SAM" id="MobiDB-lite"/>
    </source>
</evidence>
<protein>
    <submittedName>
        <fullName evidence="2">Uncharacterized protein</fullName>
    </submittedName>
</protein>
<accession>A0A0G4NNG6</accession>
<name>A0A0G4NNG6_VERLO</name>
<evidence type="ECO:0000313" key="3">
    <source>
        <dbReference type="Proteomes" id="UP000045706"/>
    </source>
</evidence>
<feature type="region of interest" description="Disordered" evidence="1">
    <location>
        <begin position="1"/>
        <end position="26"/>
    </location>
</feature>
<dbReference type="Proteomes" id="UP000045706">
    <property type="component" value="Unassembled WGS sequence"/>
</dbReference>
<organism evidence="2 3">
    <name type="scientific">Verticillium longisporum</name>
    <name type="common">Verticillium dahliae var. longisporum</name>
    <dbReference type="NCBI Taxonomy" id="100787"/>
    <lineage>
        <taxon>Eukaryota</taxon>
        <taxon>Fungi</taxon>
        <taxon>Dikarya</taxon>
        <taxon>Ascomycota</taxon>
        <taxon>Pezizomycotina</taxon>
        <taxon>Sordariomycetes</taxon>
        <taxon>Hypocreomycetidae</taxon>
        <taxon>Glomerellales</taxon>
        <taxon>Plectosphaerellaceae</taxon>
        <taxon>Verticillium</taxon>
    </lineage>
</organism>
<dbReference type="EMBL" id="CVQI01037050">
    <property type="protein sequence ID" value="CRK47876.1"/>
    <property type="molecule type" value="Genomic_DNA"/>
</dbReference>
<dbReference type="AlphaFoldDB" id="A0A0G4NNG6"/>
<reference evidence="3" key="1">
    <citation type="submission" date="2015-05" db="EMBL/GenBank/DDBJ databases">
        <authorList>
            <person name="Fogelqvist Johan"/>
        </authorList>
    </citation>
    <scope>NUCLEOTIDE SEQUENCE [LARGE SCALE GENOMIC DNA]</scope>
</reference>
<gene>
    <name evidence="2" type="ORF">BN1723_007809</name>
</gene>
<proteinExistence type="predicted"/>